<name>A0A6P1QSA4_9FLAO</name>
<dbReference type="AlphaFoldDB" id="A0A6P1QSA4"/>
<organism evidence="1 2">
    <name type="scientific">Bergeyella cardium</name>
    <dbReference type="NCBI Taxonomy" id="1585976"/>
    <lineage>
        <taxon>Bacteria</taxon>
        <taxon>Pseudomonadati</taxon>
        <taxon>Bacteroidota</taxon>
        <taxon>Flavobacteriia</taxon>
        <taxon>Flavobacteriales</taxon>
        <taxon>Weeksellaceae</taxon>
        <taxon>Bergeyella</taxon>
    </lineage>
</organism>
<dbReference type="KEGG" id="bcad:DBX24_03255"/>
<dbReference type="Pfam" id="PF19579">
    <property type="entry name" value="FtsL_2"/>
    <property type="match status" value="1"/>
</dbReference>
<dbReference type="EMBL" id="CP029149">
    <property type="protein sequence ID" value="QHN64982.1"/>
    <property type="molecule type" value="Genomic_DNA"/>
</dbReference>
<protein>
    <submittedName>
        <fullName evidence="1">Uncharacterized protein</fullName>
    </submittedName>
</protein>
<dbReference type="RefSeq" id="WP_120488403.1">
    <property type="nucleotide sequence ID" value="NZ_CP029149.1"/>
</dbReference>
<evidence type="ECO:0000313" key="2">
    <source>
        <dbReference type="Proteomes" id="UP000464318"/>
    </source>
</evidence>
<dbReference type="Proteomes" id="UP000464318">
    <property type="component" value="Chromosome"/>
</dbReference>
<dbReference type="OrthoDB" id="1450665at2"/>
<sequence length="120" mass="14338">MAKRKKHRERKKLTFKDIIKGNFLHLEEIRANYKYFLFLSVLVFITIYLSHMASNKIKQVNQLKEQVEEYKSRNAYAQSRLIKVKMESELGKEMEKDSLFPLEKHPHKLLIKIDSTNGKK</sequence>
<accession>A0A6P1QSA4</accession>
<keyword evidence="2" id="KW-1185">Reference proteome</keyword>
<evidence type="ECO:0000313" key="1">
    <source>
        <dbReference type="EMBL" id="QHN64982.1"/>
    </source>
</evidence>
<gene>
    <name evidence="1" type="ORF">DBX24_03255</name>
</gene>
<dbReference type="InterPro" id="IPR045755">
    <property type="entry name" value="FtsL-like"/>
</dbReference>
<reference evidence="1 2" key="1">
    <citation type="submission" date="2018-04" db="EMBL/GenBank/DDBJ databases">
        <title>Characteristic and Complete Genome Sequencing of A Novel Member of Infective Endocarditis Causative Bacteria: Bergeyella cardium QL-PH.</title>
        <authorList>
            <person name="Pan H."/>
            <person name="Sun E."/>
            <person name="Zhang Y."/>
        </authorList>
    </citation>
    <scope>NUCLEOTIDE SEQUENCE [LARGE SCALE GENOMIC DNA]</scope>
    <source>
        <strain evidence="1 2">HPQL</strain>
    </source>
</reference>
<proteinExistence type="predicted"/>